<keyword evidence="2" id="KW-1185">Reference proteome</keyword>
<reference evidence="1 2" key="1">
    <citation type="submission" date="2018-04" db="EMBL/GenBank/DDBJ databases">
        <title>Adhaeribacter sp. HMF7616 genome sequencing and assembly.</title>
        <authorList>
            <person name="Kang H."/>
            <person name="Kang J."/>
            <person name="Cha I."/>
            <person name="Kim H."/>
            <person name="Joh K."/>
        </authorList>
    </citation>
    <scope>NUCLEOTIDE SEQUENCE [LARGE SCALE GENOMIC DNA]</scope>
    <source>
        <strain evidence="1 2">HMF7616</strain>
    </source>
</reference>
<accession>A0A369QNX4</accession>
<protein>
    <submittedName>
        <fullName evidence="1">Uncharacterized protein</fullName>
    </submittedName>
</protein>
<proteinExistence type="predicted"/>
<sequence>MTLLTIKAIKTSKLFFSLIVNEKLPGKYQTQRFVKTYVPIKLIMQINDR</sequence>
<dbReference type="Proteomes" id="UP000253919">
    <property type="component" value="Unassembled WGS sequence"/>
</dbReference>
<organism evidence="1 2">
    <name type="scientific">Adhaeribacter pallidiroseus</name>
    <dbReference type="NCBI Taxonomy" id="2072847"/>
    <lineage>
        <taxon>Bacteria</taxon>
        <taxon>Pseudomonadati</taxon>
        <taxon>Bacteroidota</taxon>
        <taxon>Cytophagia</taxon>
        <taxon>Cytophagales</taxon>
        <taxon>Hymenobacteraceae</taxon>
        <taxon>Adhaeribacter</taxon>
    </lineage>
</organism>
<dbReference type="AlphaFoldDB" id="A0A369QNX4"/>
<name>A0A369QNX4_9BACT</name>
<comment type="caution">
    <text evidence="1">The sequence shown here is derived from an EMBL/GenBank/DDBJ whole genome shotgun (WGS) entry which is preliminary data.</text>
</comment>
<evidence type="ECO:0000313" key="1">
    <source>
        <dbReference type="EMBL" id="RDC66042.1"/>
    </source>
</evidence>
<dbReference type="EMBL" id="QASA01000001">
    <property type="protein sequence ID" value="RDC66042.1"/>
    <property type="molecule type" value="Genomic_DNA"/>
</dbReference>
<evidence type="ECO:0000313" key="2">
    <source>
        <dbReference type="Proteomes" id="UP000253919"/>
    </source>
</evidence>
<gene>
    <name evidence="1" type="ORF">AHMF7616_04673</name>
</gene>